<evidence type="ECO:0000313" key="1">
    <source>
        <dbReference type="EMBL" id="TPG46412.1"/>
    </source>
</evidence>
<reference evidence="1 2" key="1">
    <citation type="journal article" date="2019" name="Environ. Microbiol.">
        <title>Species interactions and distinct microbial communities in high Arctic permafrost affected cryosols are associated with the CH4 and CO2 gas fluxes.</title>
        <authorList>
            <person name="Altshuler I."/>
            <person name="Hamel J."/>
            <person name="Turney S."/>
            <person name="Magnuson E."/>
            <person name="Levesque R."/>
            <person name="Greer C."/>
            <person name="Whyte L.G."/>
        </authorList>
    </citation>
    <scope>NUCLEOTIDE SEQUENCE [LARGE SCALE GENOMIC DNA]</scope>
    <source>
        <strain evidence="1 2">S9.3B</strain>
    </source>
</reference>
<dbReference type="OrthoDB" id="9801609at2"/>
<dbReference type="PANTHER" id="PTHR12526:SF636">
    <property type="entry name" value="BLL3647 PROTEIN"/>
    <property type="match status" value="1"/>
</dbReference>
<dbReference type="PANTHER" id="PTHR12526">
    <property type="entry name" value="GLYCOSYLTRANSFERASE"/>
    <property type="match status" value="1"/>
</dbReference>
<keyword evidence="1" id="KW-0808">Transferase</keyword>
<dbReference type="RefSeq" id="WP_140886394.1">
    <property type="nucleotide sequence ID" value="NZ_RCZP01000040.1"/>
</dbReference>
<dbReference type="AlphaFoldDB" id="A0A502FAM6"/>
<dbReference type="GO" id="GO:0016757">
    <property type="term" value="F:glycosyltransferase activity"/>
    <property type="evidence" value="ECO:0007669"/>
    <property type="project" value="TreeGrafter"/>
</dbReference>
<organism evidence="1 2">
    <name type="scientific">Muricoccus nepalensis</name>
    <dbReference type="NCBI Taxonomy" id="1854500"/>
    <lineage>
        <taxon>Bacteria</taxon>
        <taxon>Pseudomonadati</taxon>
        <taxon>Pseudomonadota</taxon>
        <taxon>Alphaproteobacteria</taxon>
        <taxon>Acetobacterales</taxon>
        <taxon>Roseomonadaceae</taxon>
        <taxon>Muricoccus</taxon>
    </lineage>
</organism>
<gene>
    <name evidence="1" type="ORF">EAH89_24665</name>
</gene>
<evidence type="ECO:0000313" key="2">
    <source>
        <dbReference type="Proteomes" id="UP000317078"/>
    </source>
</evidence>
<proteinExistence type="predicted"/>
<sequence length="433" mass="47328">MLIDVFSPLPPLQTEIANHTAGVLRALGRKVRVRAWTSQEGPVELAAPEVEVRRFRPDDLPVATLNQAEATFYNLGNNARFHLDIHQAARRMPGIVVLHDIKLQHFFANYGERPGADREYYLAQLEASHGPVLREKGEAFLAGRLDFEELVSQAPMTLAALAGATGGVLHNAAELAALKGQTHVPLYSLPLSSDFGPLPARRKLADGDELSRLVMFGYIGNNRRLLPVLETLAAMPDRDRYRLDIYGIVEQADEADALISRAGLSERVTRHGFVPDAELDAALATADLALNLRWPTMGEASAAQLRLWAAGCPSLVTDVGWYAQLPPETVFHIDPSDERGGIEAHLRALRRDPAVYARAGLAGRRVLERLHAPDAYADGLLRIAAQHVAQHARHQGHALARRAAAALLQVAPPELARPLGAEVARRIAELTRD</sequence>
<accession>A0A502FAM6</accession>
<keyword evidence="2" id="KW-1185">Reference proteome</keyword>
<name>A0A502FAM6_9PROT</name>
<comment type="caution">
    <text evidence="1">The sequence shown here is derived from an EMBL/GenBank/DDBJ whole genome shotgun (WGS) entry which is preliminary data.</text>
</comment>
<protein>
    <submittedName>
        <fullName evidence="1">Glycosyltransferase</fullName>
    </submittedName>
</protein>
<dbReference type="Gene3D" id="3.40.50.2000">
    <property type="entry name" value="Glycogen Phosphorylase B"/>
    <property type="match status" value="1"/>
</dbReference>
<dbReference type="Proteomes" id="UP000317078">
    <property type="component" value="Unassembled WGS sequence"/>
</dbReference>
<dbReference type="EMBL" id="RCZP01000040">
    <property type="protein sequence ID" value="TPG46412.1"/>
    <property type="molecule type" value="Genomic_DNA"/>
</dbReference>
<dbReference type="SUPFAM" id="SSF53756">
    <property type="entry name" value="UDP-Glycosyltransferase/glycogen phosphorylase"/>
    <property type="match status" value="1"/>
</dbReference>